<evidence type="ECO:0000256" key="1">
    <source>
        <dbReference type="SAM" id="MobiDB-lite"/>
    </source>
</evidence>
<gene>
    <name evidence="3" type="ORF">MPDQ_006313</name>
</gene>
<evidence type="ECO:0000313" key="3">
    <source>
        <dbReference type="EMBL" id="TQB72977.1"/>
    </source>
</evidence>
<accession>A0A507QYS4</accession>
<comment type="caution">
    <text evidence="3">The sequence shown here is derived from an EMBL/GenBank/DDBJ whole genome shotgun (WGS) entry which is preliminary data.</text>
</comment>
<sequence>MPPIPSQRGVTSYESLHLSDEDIGFLYEIVTRAERNSEVERLPFRALFAAYDEVVAEHGVDPDEGQAYLRFLFKMGPKGLQGESLLDRFNNVLHEMGIIVELVDDDDDDHGDSSRIMSHKHHEDSAGVDDWRGRSVNHVNHVNREQVSRQEDTTQQIPRRRASFNSMYDVGEDITQRSFANRPSSRSSMSRLQVGKTEFPETKSHSKKGSARRSGSPDRTQLLAQFLEAGRLLMNRLHSLKQKNREPEGRLPNGHLSESDMERTKMERVIPSWKKHELNSSSGSEESEESSVSEGNDENEDLEKYEAPPELLYRPSISDLLRDASTFNMYRQRAISRRILTQWLKKAVQTRQSHQNMEVVAVNRDRNTLIRQAFDTWRSIYLGRRQEARTERFFKHLEERAARARDLYLMTKAFTHWAQIASDEVAKTSAARRHILGVKYFNAWREITAVNELKSQRFSLRRPFYSWRKKVDQIKAIEVEAVTVYEKNLLHSTYWQWFWTFCDRRAPQWYEWCLKRRSLIFWLRGFRTNRERIHEIDADNKRQLLGSALQNWSQKSEAIISAEREAESLWRQRLLRKTFDEWRVQSRLAPAASRVFNMVNGRILRTAYTQWVSRVQMLKQARELDRHRLLRNTWTTWNDLLRCQALNARIEERLKLETMYKWVLAERFRLMQRIRDRRVTREAFAKFMANTSGTYSQLLNRADVYEDRWNEELLRSKLACWRDRLAVQRQREYAAFEFYAGRLEEESLAVWGSKHQNAMKLEARARDARFYFLATRTFKQLYVKRVESAKRRRQDAYATVRRGIKIRIVSNALAKWEGKSVHVADMDQQALQFHRNKSLKIASKLVVRWRERTAKKVKLVHEADGYYFRQIAYNQLVRWVDRFSQIHNLEGHSDQLHLLRSLNNAGAQLRKLSLRIFQINTRIETADALRERNLKKNSRGILRYWLEKARTAIVSRGSPGPALDSTDPGIPDINGISQPIFPPPYLDESPFKFSELLSTSPSPGGRPLTTPNRLTSPSRRAARVRELAQISTTPSTPLYTPFAGRIFRSDTGPAKASSIRGRRTPRSLPPNSVRFVDEEPESPESPTEGRRSSSRRT</sequence>
<feature type="compositionally biased region" description="Basic and acidic residues" evidence="1">
    <location>
        <begin position="257"/>
        <end position="278"/>
    </location>
</feature>
<dbReference type="InterPro" id="IPR013665">
    <property type="entry name" value="Sfi1_dom"/>
</dbReference>
<protein>
    <recommendedName>
        <fullName evidence="2">Sfi1 spindle body domain-containing protein</fullName>
    </recommendedName>
</protein>
<feature type="compositionally biased region" description="Acidic residues" evidence="1">
    <location>
        <begin position="285"/>
        <end position="301"/>
    </location>
</feature>
<reference evidence="3 4" key="1">
    <citation type="submission" date="2019-06" db="EMBL/GenBank/DDBJ databases">
        <title>Wine fermentation using esterase from Monascus purpureus.</title>
        <authorList>
            <person name="Geng C."/>
            <person name="Zhang Y."/>
        </authorList>
    </citation>
    <scope>NUCLEOTIDE SEQUENCE [LARGE SCALE GENOMIC DNA]</scope>
    <source>
        <strain evidence="3">HQ1</strain>
    </source>
</reference>
<feature type="compositionally biased region" description="Basic and acidic residues" evidence="1">
    <location>
        <begin position="142"/>
        <end position="152"/>
    </location>
</feature>
<dbReference type="Pfam" id="PF08457">
    <property type="entry name" value="Sfi1"/>
    <property type="match status" value="1"/>
</dbReference>
<name>A0A507QYS4_MONPU</name>
<feature type="region of interest" description="Disordered" evidence="1">
    <location>
        <begin position="110"/>
        <end position="219"/>
    </location>
</feature>
<keyword evidence="4" id="KW-1185">Reference proteome</keyword>
<feature type="compositionally biased region" description="Polar residues" evidence="1">
    <location>
        <begin position="176"/>
        <end position="191"/>
    </location>
</feature>
<evidence type="ECO:0000313" key="4">
    <source>
        <dbReference type="Proteomes" id="UP000319663"/>
    </source>
</evidence>
<feature type="compositionally biased region" description="Polar residues" evidence="1">
    <location>
        <begin position="1029"/>
        <end position="1038"/>
    </location>
</feature>
<dbReference type="STRING" id="5098.A0A507QYS4"/>
<feature type="compositionally biased region" description="Basic and acidic residues" evidence="1">
    <location>
        <begin position="121"/>
        <end position="133"/>
    </location>
</feature>
<feature type="region of interest" description="Disordered" evidence="1">
    <location>
        <begin position="240"/>
        <end position="307"/>
    </location>
</feature>
<feature type="region of interest" description="Disordered" evidence="1">
    <location>
        <begin position="996"/>
        <end position="1097"/>
    </location>
</feature>
<dbReference type="Proteomes" id="UP000319663">
    <property type="component" value="Unassembled WGS sequence"/>
</dbReference>
<dbReference type="EMBL" id="VIFY01000053">
    <property type="protein sequence ID" value="TQB72977.1"/>
    <property type="molecule type" value="Genomic_DNA"/>
</dbReference>
<dbReference type="OrthoDB" id="5215300at2759"/>
<proteinExistence type="predicted"/>
<dbReference type="AlphaFoldDB" id="A0A507QYS4"/>
<feature type="domain" description="Sfi1 spindle body" evidence="2">
    <location>
        <begin position="384"/>
        <end position="949"/>
    </location>
</feature>
<organism evidence="3 4">
    <name type="scientific">Monascus purpureus</name>
    <name type="common">Red mold</name>
    <name type="synonym">Monascus anka</name>
    <dbReference type="NCBI Taxonomy" id="5098"/>
    <lineage>
        <taxon>Eukaryota</taxon>
        <taxon>Fungi</taxon>
        <taxon>Dikarya</taxon>
        <taxon>Ascomycota</taxon>
        <taxon>Pezizomycotina</taxon>
        <taxon>Eurotiomycetes</taxon>
        <taxon>Eurotiomycetidae</taxon>
        <taxon>Eurotiales</taxon>
        <taxon>Aspergillaceae</taxon>
        <taxon>Monascus</taxon>
    </lineage>
</organism>
<evidence type="ECO:0000259" key="2">
    <source>
        <dbReference type="Pfam" id="PF08457"/>
    </source>
</evidence>
<feature type="compositionally biased region" description="Polar residues" evidence="1">
    <location>
        <begin position="1009"/>
        <end position="1018"/>
    </location>
</feature>